<reference evidence="9" key="1">
    <citation type="submission" date="2020-05" db="EMBL/GenBank/DDBJ databases">
        <authorList>
            <person name="Chiriac C."/>
            <person name="Salcher M."/>
            <person name="Ghai R."/>
            <person name="Kavagutti S V."/>
        </authorList>
    </citation>
    <scope>NUCLEOTIDE SEQUENCE</scope>
</reference>
<dbReference type="PANTHER" id="PTHR30465:SF0">
    <property type="entry name" value="OLIGOPEPTIDE TRANSPORT SYSTEM PERMEASE PROTEIN APPB"/>
    <property type="match status" value="1"/>
</dbReference>
<dbReference type="EMBL" id="CAFBNO010000039">
    <property type="protein sequence ID" value="CAB4957617.1"/>
    <property type="molecule type" value="Genomic_DNA"/>
</dbReference>
<evidence type="ECO:0000256" key="1">
    <source>
        <dbReference type="ARBA" id="ARBA00004651"/>
    </source>
</evidence>
<dbReference type="AlphaFoldDB" id="A0A6J7KPN4"/>
<dbReference type="Gene3D" id="1.10.3720.10">
    <property type="entry name" value="MetI-like"/>
    <property type="match status" value="1"/>
</dbReference>
<dbReference type="SUPFAM" id="SSF161098">
    <property type="entry name" value="MetI-like"/>
    <property type="match status" value="1"/>
</dbReference>
<keyword evidence="4 7" id="KW-0812">Transmembrane</keyword>
<dbReference type="GO" id="GO:0055085">
    <property type="term" value="P:transmembrane transport"/>
    <property type="evidence" value="ECO:0007669"/>
    <property type="project" value="InterPro"/>
</dbReference>
<dbReference type="PANTHER" id="PTHR30465">
    <property type="entry name" value="INNER MEMBRANE ABC TRANSPORTER"/>
    <property type="match status" value="1"/>
</dbReference>
<feature type="transmembrane region" description="Helical" evidence="7">
    <location>
        <begin position="174"/>
        <end position="193"/>
    </location>
</feature>
<feature type="transmembrane region" description="Helical" evidence="7">
    <location>
        <begin position="102"/>
        <end position="127"/>
    </location>
</feature>
<feature type="transmembrane region" description="Helical" evidence="7">
    <location>
        <begin position="9"/>
        <end position="26"/>
    </location>
</feature>
<keyword evidence="6 7" id="KW-0472">Membrane</keyword>
<dbReference type="GO" id="GO:0005886">
    <property type="term" value="C:plasma membrane"/>
    <property type="evidence" value="ECO:0007669"/>
    <property type="project" value="UniProtKB-SubCell"/>
</dbReference>
<dbReference type="Pfam" id="PF00528">
    <property type="entry name" value="BPD_transp_1"/>
    <property type="match status" value="1"/>
</dbReference>
<feature type="transmembrane region" description="Helical" evidence="7">
    <location>
        <begin position="230"/>
        <end position="252"/>
    </location>
</feature>
<dbReference type="InterPro" id="IPR000515">
    <property type="entry name" value="MetI-like"/>
</dbReference>
<feature type="transmembrane region" description="Helical" evidence="7">
    <location>
        <begin position="436"/>
        <end position="458"/>
    </location>
</feature>
<organism evidence="9">
    <name type="scientific">freshwater metagenome</name>
    <dbReference type="NCBI Taxonomy" id="449393"/>
    <lineage>
        <taxon>unclassified sequences</taxon>
        <taxon>metagenomes</taxon>
        <taxon>ecological metagenomes</taxon>
    </lineage>
</organism>
<dbReference type="InterPro" id="IPR035906">
    <property type="entry name" value="MetI-like_sf"/>
</dbReference>
<dbReference type="PROSITE" id="PS50928">
    <property type="entry name" value="ABC_TM1"/>
    <property type="match status" value="1"/>
</dbReference>
<keyword evidence="5 7" id="KW-1133">Transmembrane helix</keyword>
<sequence length="512" mass="55621">MLAFIGRRIAISLLILFGSSFLVYNMEAIAGDPLAGLAESNAENKVYLIQRLTAQLQLDVPPPARYFLWLKGIAGIFVGDLDFGKTRSGGEVLDLISAAVPITLRLVTAATFLAILLGISIGVLSAIRQYSRLDYTMTFISFLFFSLPVFWIAVLLKQYLAIGFNDFLAEGKISTTYLIAIPLVFGVVAATFIGGGRKRFWISFGIAVISSGLVMQLLNVINWFQKPGLGIVLVVLFSAGLGLTVAGLTMGFDNKTGRYAALSVVALGAIIYVPFNMVPGSWLNLPIMLGMGVVTAFIGGLIGRFWAKEDRGALTRIGAITAVITALFTILDKLMQIWNPYVNSDAISGRPLPTISAGNDLMTSNNYWWQLLDVLLHLLLPTLGIMLISFAGYVRYARSSLLEVMNMDYIRTARAKGLTERTVVVRHALRNAMIPLTTLIAFDLSGLIGGAFITESIYGWKGMGTVFLSAVGSQDLNLLMGVFFLTSFLALMGNLLADITYSALDPRIRMGN</sequence>
<feature type="transmembrane region" description="Helical" evidence="7">
    <location>
        <begin position="259"/>
        <end position="275"/>
    </location>
</feature>
<feature type="transmembrane region" description="Helical" evidence="7">
    <location>
        <begin position="200"/>
        <end position="224"/>
    </location>
</feature>
<evidence type="ECO:0000256" key="4">
    <source>
        <dbReference type="ARBA" id="ARBA00022692"/>
    </source>
</evidence>
<feature type="transmembrane region" description="Helical" evidence="7">
    <location>
        <begin position="374"/>
        <end position="396"/>
    </location>
</feature>
<evidence type="ECO:0000256" key="3">
    <source>
        <dbReference type="ARBA" id="ARBA00022475"/>
    </source>
</evidence>
<comment type="subcellular location">
    <subcellularLocation>
        <location evidence="1">Cell membrane</location>
        <topology evidence="1">Multi-pass membrane protein</topology>
    </subcellularLocation>
</comment>
<name>A0A6J7KPN4_9ZZZZ</name>
<evidence type="ECO:0000256" key="5">
    <source>
        <dbReference type="ARBA" id="ARBA00022989"/>
    </source>
</evidence>
<feature type="transmembrane region" description="Helical" evidence="7">
    <location>
        <begin position="139"/>
        <end position="162"/>
    </location>
</feature>
<keyword evidence="3" id="KW-1003">Cell membrane</keyword>
<gene>
    <name evidence="9" type="ORF">UFOPK3837_00853</name>
</gene>
<feature type="transmembrane region" description="Helical" evidence="7">
    <location>
        <begin position="287"/>
        <end position="306"/>
    </location>
</feature>
<protein>
    <submittedName>
        <fullName evidence="9">Unannotated protein</fullName>
    </submittedName>
</protein>
<keyword evidence="2" id="KW-0813">Transport</keyword>
<evidence type="ECO:0000256" key="2">
    <source>
        <dbReference type="ARBA" id="ARBA00022448"/>
    </source>
</evidence>
<proteinExistence type="predicted"/>
<feature type="transmembrane region" description="Helical" evidence="7">
    <location>
        <begin position="478"/>
        <end position="504"/>
    </location>
</feature>
<evidence type="ECO:0000256" key="7">
    <source>
        <dbReference type="SAM" id="Phobius"/>
    </source>
</evidence>
<evidence type="ECO:0000313" key="9">
    <source>
        <dbReference type="EMBL" id="CAB4957617.1"/>
    </source>
</evidence>
<evidence type="ECO:0000256" key="6">
    <source>
        <dbReference type="ARBA" id="ARBA00023136"/>
    </source>
</evidence>
<dbReference type="CDD" id="cd06261">
    <property type="entry name" value="TM_PBP2"/>
    <property type="match status" value="1"/>
</dbReference>
<feature type="transmembrane region" description="Helical" evidence="7">
    <location>
        <begin position="313"/>
        <end position="331"/>
    </location>
</feature>
<accession>A0A6J7KPN4</accession>
<feature type="domain" description="ABC transmembrane type-1" evidence="8">
    <location>
        <begin position="100"/>
        <end position="497"/>
    </location>
</feature>
<evidence type="ECO:0000259" key="8">
    <source>
        <dbReference type="PROSITE" id="PS50928"/>
    </source>
</evidence>